<keyword evidence="4" id="KW-1185">Reference proteome</keyword>
<proteinExistence type="predicted"/>
<accession>A0ABV9UZL7</accession>
<sequence>MTQTEDDFGEELADFVRRVGELRTARARPVGEQLTVLDAALFELQHVAEQLWPRYEQILAAAGAPSPVERQERQLLKALFQRLPLPVALVDRETVVRRLNFAATGLTGVRAGYATGRPLAALLTPGDRAAFRSQAAAVARGEGDRGLTVRLQQRPEEPLLATLTALRPPDEPQPAVLVVFQAGSARGSAAAPPPPEVPDLTETTRHAELMDLVDLMASTLLQLPPGERESVLSAAARVLCGRFADWIVADLVDGALRRTVALGPPDPAAAPLLHAVAGQDPASCPLVLEAARAGNGALQVQPEDIEGFGRDPSGTPVLARAEVSSLMCVPLGAPGPVTGVLTLFRTRAARPFSMAEGQAMDVMSRHIALAMRRPAPDRVPDEPTDSAPCTAVDPSAESCAAASPAAEPPPSASPSSARPASSGSAHPSADPRPPRPRPAQPRQPAPTADGDLRADPAGPGPADGCSSA</sequence>
<dbReference type="SUPFAM" id="SSF55781">
    <property type="entry name" value="GAF domain-like"/>
    <property type="match status" value="1"/>
</dbReference>
<evidence type="ECO:0000259" key="2">
    <source>
        <dbReference type="PROSITE" id="PS50112"/>
    </source>
</evidence>
<dbReference type="Gene3D" id="3.30.450.40">
    <property type="match status" value="1"/>
</dbReference>
<evidence type="ECO:0000313" key="3">
    <source>
        <dbReference type="EMBL" id="MFC4961792.1"/>
    </source>
</evidence>
<dbReference type="InterPro" id="IPR013656">
    <property type="entry name" value="PAS_4"/>
</dbReference>
<feature type="compositionally biased region" description="Low complexity" evidence="1">
    <location>
        <begin position="413"/>
        <end position="428"/>
    </location>
</feature>
<organism evidence="3 4">
    <name type="scientific">Streptomyces mauvecolor</name>
    <dbReference type="NCBI Taxonomy" id="58345"/>
    <lineage>
        <taxon>Bacteria</taxon>
        <taxon>Bacillati</taxon>
        <taxon>Actinomycetota</taxon>
        <taxon>Actinomycetes</taxon>
        <taxon>Kitasatosporales</taxon>
        <taxon>Streptomycetaceae</taxon>
        <taxon>Streptomyces</taxon>
    </lineage>
</organism>
<dbReference type="CDD" id="cd00130">
    <property type="entry name" value="PAS"/>
    <property type="match status" value="1"/>
</dbReference>
<feature type="region of interest" description="Disordered" evidence="1">
    <location>
        <begin position="375"/>
        <end position="468"/>
    </location>
</feature>
<dbReference type="Pfam" id="PF08448">
    <property type="entry name" value="PAS_4"/>
    <property type="match status" value="1"/>
</dbReference>
<dbReference type="InterPro" id="IPR000014">
    <property type="entry name" value="PAS"/>
</dbReference>
<protein>
    <submittedName>
        <fullName evidence="3">PAS domain-containing protein</fullName>
    </submittedName>
</protein>
<comment type="caution">
    <text evidence="3">The sequence shown here is derived from an EMBL/GenBank/DDBJ whole genome shotgun (WGS) entry which is preliminary data.</text>
</comment>
<dbReference type="InterPro" id="IPR035965">
    <property type="entry name" value="PAS-like_dom_sf"/>
</dbReference>
<evidence type="ECO:0000313" key="4">
    <source>
        <dbReference type="Proteomes" id="UP001595834"/>
    </source>
</evidence>
<reference evidence="4" key="1">
    <citation type="journal article" date="2019" name="Int. J. Syst. Evol. Microbiol.">
        <title>The Global Catalogue of Microorganisms (GCM) 10K type strain sequencing project: providing services to taxonomists for standard genome sequencing and annotation.</title>
        <authorList>
            <consortium name="The Broad Institute Genomics Platform"/>
            <consortium name="The Broad Institute Genome Sequencing Center for Infectious Disease"/>
            <person name="Wu L."/>
            <person name="Ma J."/>
        </authorList>
    </citation>
    <scope>NUCLEOTIDE SEQUENCE [LARGE SCALE GENOMIC DNA]</scope>
    <source>
        <strain evidence="4">CCM 7224</strain>
    </source>
</reference>
<dbReference type="Gene3D" id="3.30.450.20">
    <property type="entry name" value="PAS domain"/>
    <property type="match status" value="1"/>
</dbReference>
<dbReference type="EMBL" id="JBHSIZ010000054">
    <property type="protein sequence ID" value="MFC4961792.1"/>
    <property type="molecule type" value="Genomic_DNA"/>
</dbReference>
<evidence type="ECO:0000256" key="1">
    <source>
        <dbReference type="SAM" id="MobiDB-lite"/>
    </source>
</evidence>
<dbReference type="SUPFAM" id="SSF55785">
    <property type="entry name" value="PYP-like sensor domain (PAS domain)"/>
    <property type="match status" value="1"/>
</dbReference>
<dbReference type="Proteomes" id="UP001595834">
    <property type="component" value="Unassembled WGS sequence"/>
</dbReference>
<feature type="domain" description="PAS" evidence="2">
    <location>
        <begin position="72"/>
        <end position="142"/>
    </location>
</feature>
<dbReference type="InterPro" id="IPR029016">
    <property type="entry name" value="GAF-like_dom_sf"/>
</dbReference>
<dbReference type="PROSITE" id="PS50112">
    <property type="entry name" value="PAS"/>
    <property type="match status" value="1"/>
</dbReference>
<feature type="compositionally biased region" description="Low complexity" evidence="1">
    <location>
        <begin position="394"/>
        <end position="405"/>
    </location>
</feature>
<dbReference type="RefSeq" id="WP_344374980.1">
    <property type="nucleotide sequence ID" value="NZ_BAAASQ010000009.1"/>
</dbReference>
<name>A0ABV9UZL7_9ACTN</name>
<gene>
    <name evidence="3" type="ORF">ACFPFX_36490</name>
</gene>